<evidence type="ECO:0008006" key="3">
    <source>
        <dbReference type="Google" id="ProtNLM"/>
    </source>
</evidence>
<dbReference type="InterPro" id="IPR025048">
    <property type="entry name" value="DUF3987"/>
</dbReference>
<organism evidence="1 2">
    <name type="scientific">Desulfovibrio fairfieldensis</name>
    <dbReference type="NCBI Taxonomy" id="44742"/>
    <lineage>
        <taxon>Bacteria</taxon>
        <taxon>Pseudomonadati</taxon>
        <taxon>Thermodesulfobacteriota</taxon>
        <taxon>Desulfovibrionia</taxon>
        <taxon>Desulfovibrionales</taxon>
        <taxon>Desulfovibrionaceae</taxon>
        <taxon>Desulfovibrio</taxon>
    </lineage>
</organism>
<dbReference type="STRING" id="44742.AXF13_15390"/>
<reference evidence="2" key="1">
    <citation type="submission" date="2016-02" db="EMBL/GenBank/DDBJ databases">
        <authorList>
            <person name="Holder M.E."/>
            <person name="Ajami N.J."/>
            <person name="Petrosino J.F."/>
        </authorList>
    </citation>
    <scope>NUCLEOTIDE SEQUENCE [LARGE SCALE GENOMIC DNA]</scope>
    <source>
        <strain evidence="2">CCUG 45958</strain>
    </source>
</reference>
<evidence type="ECO:0000313" key="2">
    <source>
        <dbReference type="Proteomes" id="UP000069241"/>
    </source>
</evidence>
<dbReference type="EMBL" id="CP014229">
    <property type="protein sequence ID" value="AMD91399.1"/>
    <property type="molecule type" value="Genomic_DNA"/>
</dbReference>
<gene>
    <name evidence="1" type="ORF">AXF13_15390</name>
</gene>
<dbReference type="Pfam" id="PF13148">
    <property type="entry name" value="DUF3987"/>
    <property type="match status" value="1"/>
</dbReference>
<sequence>MPLELPIFRTCSFQSIPQSICDTADYISNITGLDRIGIALSILGAVSIATWGRVSIFLNDDWSEPAVDMLIQIANSGTRKSSLASYLRSPFGQFCSQANDGYEHRAQSIKEKARLSKKITERRAEKKFAAAFDAIGHIGQQEEIEVLTRAIADAAEFNRNLLQKVGEVHAPIQLLVDKATSFQLASVLYEQGECQGCITAEGSMINSKLISDSKAATLFLQGHTQEPYVYENAKKRVKLEHPALPMVNLVQPVVASRFYGNEALNEIGVTARMVPYFHSNSAPDFLYTSNGEPFAAYNKKILQLLEIFYTQDRNAPHYQVRVTSEALKLIYNFAEEICDGVIPDMPNVAKPCLFKAHGQAIRFAWDIHAWNHELPHTVPVTGQEMEQAIELVSATIEHIRYAYDPCGLQAYLHAQKILESLYRITNRWEQDKLLNEGIDSSTIQRRTKINAENTNNALHLLDRHKYLAVYDDATANLKVVLHPDFFEVNRYRQRT</sequence>
<accession>A0A120KNK0</accession>
<proteinExistence type="predicted"/>
<name>A0A120KNK0_9BACT</name>
<dbReference type="Proteomes" id="UP000069241">
    <property type="component" value="Chromosome"/>
</dbReference>
<protein>
    <recommendedName>
        <fullName evidence="3">DUF3987 domain-containing protein</fullName>
    </recommendedName>
</protein>
<dbReference type="KEGG" id="dfi:AXF13_15390"/>
<evidence type="ECO:0000313" key="1">
    <source>
        <dbReference type="EMBL" id="AMD91399.1"/>
    </source>
</evidence>
<keyword evidence="2" id="KW-1185">Reference proteome</keyword>
<dbReference type="AlphaFoldDB" id="A0A120KNK0"/>